<sequence>MKIECQAGSTTSRLIITSNLLQCRSHLLVVDELLFHFPRMKVTQYGFFRITTILEGEHTYVIRARVTATRIMEERQIRGKK</sequence>
<gene>
    <name evidence="1" type="ORF">DLM27_11410</name>
</gene>
<evidence type="ECO:0000313" key="1">
    <source>
        <dbReference type="EMBL" id="EBU8134316.1"/>
    </source>
</evidence>
<reference evidence="1" key="1">
    <citation type="submission" date="2018-05" db="EMBL/GenBank/DDBJ databases">
        <authorList>
            <person name="Ashton P.M."/>
            <person name="Dallman T."/>
            <person name="Nair S."/>
            <person name="De Pinna E."/>
            <person name="Peters T."/>
            <person name="Grant K."/>
        </authorList>
    </citation>
    <scope>NUCLEOTIDE SEQUENCE [LARGE SCALE GENOMIC DNA]</scope>
    <source>
        <strain evidence="1">127535</strain>
    </source>
</reference>
<protein>
    <submittedName>
        <fullName evidence="1">Uncharacterized protein</fullName>
    </submittedName>
</protein>
<accession>A0A5V7P2Z6</accession>
<dbReference type="EMBL" id="AAHDIV010000009">
    <property type="protein sequence ID" value="EBU8134316.1"/>
    <property type="molecule type" value="Genomic_DNA"/>
</dbReference>
<dbReference type="AlphaFoldDB" id="A0A5V7P2Z6"/>
<comment type="caution">
    <text evidence="1">The sequence shown here is derived from an EMBL/GenBank/DDBJ whole genome shotgun (WGS) entry which is preliminary data.</text>
</comment>
<organism evidence="1">
    <name type="scientific">Salmonella enterica subsp. enterica serovar Poona</name>
    <dbReference type="NCBI Taxonomy" id="436295"/>
    <lineage>
        <taxon>Bacteria</taxon>
        <taxon>Pseudomonadati</taxon>
        <taxon>Pseudomonadota</taxon>
        <taxon>Gammaproteobacteria</taxon>
        <taxon>Enterobacterales</taxon>
        <taxon>Enterobacteriaceae</taxon>
        <taxon>Salmonella</taxon>
    </lineage>
</organism>
<dbReference type="Proteomes" id="UP000839895">
    <property type="component" value="Unassembled WGS sequence"/>
</dbReference>
<name>A0A5V7P2Z6_SALET</name>
<proteinExistence type="predicted"/>